<dbReference type="InterPro" id="IPR001610">
    <property type="entry name" value="PAC"/>
</dbReference>
<evidence type="ECO:0000313" key="11">
    <source>
        <dbReference type="Proteomes" id="UP000192042"/>
    </source>
</evidence>
<dbReference type="Pfam" id="PF00072">
    <property type="entry name" value="Response_reg"/>
    <property type="match status" value="1"/>
</dbReference>
<evidence type="ECO:0000256" key="6">
    <source>
        <dbReference type="PROSITE-ProRule" id="PRU00169"/>
    </source>
</evidence>
<dbReference type="InterPro" id="IPR013655">
    <property type="entry name" value="PAS_fold_3"/>
</dbReference>
<feature type="domain" description="PAS" evidence="8">
    <location>
        <begin position="536"/>
        <end position="605"/>
    </location>
</feature>
<feature type="domain" description="PAC" evidence="9">
    <location>
        <begin position="348"/>
        <end position="399"/>
    </location>
</feature>
<dbReference type="PANTHER" id="PTHR43304:SF1">
    <property type="entry name" value="PAC DOMAIN-CONTAINING PROTEIN"/>
    <property type="match status" value="1"/>
</dbReference>
<dbReference type="InterPro" id="IPR001789">
    <property type="entry name" value="Sig_transdc_resp-reg_receiver"/>
</dbReference>
<dbReference type="InterPro" id="IPR000700">
    <property type="entry name" value="PAS-assoc_C"/>
</dbReference>
<dbReference type="SUPFAM" id="SSF52172">
    <property type="entry name" value="CheY-like"/>
    <property type="match status" value="1"/>
</dbReference>
<evidence type="ECO:0000256" key="5">
    <source>
        <dbReference type="ARBA" id="ARBA00022777"/>
    </source>
</evidence>
<dbReference type="Pfam" id="PF08448">
    <property type="entry name" value="PAS_4"/>
    <property type="match status" value="1"/>
</dbReference>
<gene>
    <name evidence="10" type="ORF">NSJP_2920</name>
</gene>
<dbReference type="Gene3D" id="3.40.50.2300">
    <property type="match status" value="1"/>
</dbReference>
<protein>
    <recommendedName>
        <fullName evidence="2">histidine kinase</fullName>
        <ecNumber evidence="2">2.7.13.3</ecNumber>
    </recommendedName>
</protein>
<feature type="domain" description="Response regulatory" evidence="7">
    <location>
        <begin position="8"/>
        <end position="122"/>
    </location>
</feature>
<dbReference type="EMBL" id="LT828648">
    <property type="protein sequence ID" value="SLM49087.1"/>
    <property type="molecule type" value="Genomic_DNA"/>
</dbReference>
<dbReference type="Pfam" id="PF13426">
    <property type="entry name" value="PAS_9"/>
    <property type="match status" value="2"/>
</dbReference>
<feature type="domain" description="PAC" evidence="9">
    <location>
        <begin position="218"/>
        <end position="268"/>
    </location>
</feature>
<dbReference type="SMART" id="SM00086">
    <property type="entry name" value="PAC"/>
    <property type="match status" value="4"/>
</dbReference>
<accession>A0A1W1I7U7</accession>
<keyword evidence="11" id="KW-1185">Reference proteome</keyword>
<dbReference type="InterPro" id="IPR011006">
    <property type="entry name" value="CheY-like_superfamily"/>
</dbReference>
<dbReference type="CDD" id="cd00130">
    <property type="entry name" value="PAS"/>
    <property type="match status" value="4"/>
</dbReference>
<keyword evidence="5" id="KW-0418">Kinase</keyword>
<dbReference type="Gene3D" id="3.30.450.20">
    <property type="entry name" value="PAS domain"/>
    <property type="match status" value="5"/>
</dbReference>
<dbReference type="InterPro" id="IPR013656">
    <property type="entry name" value="PAS_4"/>
</dbReference>
<dbReference type="KEGG" id="nja:NSJP_2920"/>
<evidence type="ECO:0000256" key="2">
    <source>
        <dbReference type="ARBA" id="ARBA00012438"/>
    </source>
</evidence>
<sequence>MEEAGPYRILVVEDNPDIVIGLQDLLQHDGYHVTVADCCAAAFAQVREQRFNAVLLDLGLPDGDGADVLKETQRLDPSVPVIILTAHIAKERTVGSLIEGAFTYITKPYNREELRQTLRRAIGIKELAVKMRRVEHLLSESEIRFRSLVESASDAIVLANRHGTIVSWNRAASVLFGYPPEDAVGRPLTILMPVRYREAHEQGLARMEATGQSRVIGSVIEMHGLRKDGTEFPIELSLATWQTENGNYYSGIIRDISSRKRTEQTLDQLRRRQTLILTQAGEGIYGLDLDGRTTFVNPSAAAMLGYRVEELIGRHMHHILHHTRSDGTPYPVDQCPVYAAMKDGTPRRVIDEVFWKKDGTALPVEYVSTPIKEGNEVIGSVIVFQDVTERIAAQRALRASEERLELVIRGSSDGFWDGQPTPGRHWTAPQNRLWYSPRFKEMLGYTDQDFPDILESWATKLYPDDRERVFAALAAHIDHRAPYDIEYRLLTKHDGYHWFRAKGQAVWDADGTMVRMAGSLQSLMDRRKQEEAIRRSDQLLRHVADNTTAVIYVKDTEGRYLLSNRRFEHLFNVSTDQVIGHTDHEIFPLAFADTFRANDLEVLRRNAIMEYEETAPHPDGPRTYISIKLPLQDETGRPYALCGISTDITERKRMEETLKAQDALLRLALRMIDIGVWNWDLVTGRICWSPQVNRFFSGTAEARMLTTLDWLAMVFPDDRASFSASLIGVPDQQGDELLLEHRIRKQQGGTQRIIWTGRMIRDRDHRPIHVLGTVGGITDTEEQGHDANRESTAR</sequence>
<dbReference type="PROSITE" id="PS50113">
    <property type="entry name" value="PAC"/>
    <property type="match status" value="4"/>
</dbReference>
<feature type="domain" description="PAS" evidence="8">
    <location>
        <begin position="141"/>
        <end position="193"/>
    </location>
</feature>
<dbReference type="RefSeq" id="WP_080887381.1">
    <property type="nucleotide sequence ID" value="NZ_LT828648.1"/>
</dbReference>
<name>A0A1W1I7U7_9BACT</name>
<evidence type="ECO:0000259" key="9">
    <source>
        <dbReference type="PROSITE" id="PS50113"/>
    </source>
</evidence>
<dbReference type="GO" id="GO:0004673">
    <property type="term" value="F:protein histidine kinase activity"/>
    <property type="evidence" value="ECO:0007669"/>
    <property type="project" value="UniProtKB-EC"/>
</dbReference>
<dbReference type="PROSITE" id="PS50110">
    <property type="entry name" value="RESPONSE_REGULATORY"/>
    <property type="match status" value="1"/>
</dbReference>
<feature type="modified residue" description="4-aspartylphosphate" evidence="6">
    <location>
        <position position="57"/>
    </location>
</feature>
<dbReference type="Proteomes" id="UP000192042">
    <property type="component" value="Chromosome I"/>
</dbReference>
<dbReference type="PANTHER" id="PTHR43304">
    <property type="entry name" value="PHYTOCHROME-LIKE PROTEIN CPH1"/>
    <property type="match status" value="1"/>
</dbReference>
<comment type="catalytic activity">
    <reaction evidence="1">
        <text>ATP + protein L-histidine = ADP + protein N-phospho-L-histidine.</text>
        <dbReference type="EC" id="2.7.13.3"/>
    </reaction>
</comment>
<organism evidence="10 11">
    <name type="scientific">Nitrospira japonica</name>
    <dbReference type="NCBI Taxonomy" id="1325564"/>
    <lineage>
        <taxon>Bacteria</taxon>
        <taxon>Pseudomonadati</taxon>
        <taxon>Nitrospirota</taxon>
        <taxon>Nitrospiria</taxon>
        <taxon>Nitrospirales</taxon>
        <taxon>Nitrospiraceae</taxon>
        <taxon>Nitrospira</taxon>
    </lineage>
</organism>
<evidence type="ECO:0000259" key="8">
    <source>
        <dbReference type="PROSITE" id="PS50112"/>
    </source>
</evidence>
<dbReference type="OrthoDB" id="9798833at2"/>
<feature type="domain" description="PAS" evidence="8">
    <location>
        <begin position="269"/>
        <end position="321"/>
    </location>
</feature>
<dbReference type="NCBIfam" id="TIGR00229">
    <property type="entry name" value="sensory_box"/>
    <property type="match status" value="3"/>
</dbReference>
<evidence type="ECO:0000256" key="1">
    <source>
        <dbReference type="ARBA" id="ARBA00000085"/>
    </source>
</evidence>
<dbReference type="InterPro" id="IPR000014">
    <property type="entry name" value="PAS"/>
</dbReference>
<dbReference type="PROSITE" id="PS50112">
    <property type="entry name" value="PAS"/>
    <property type="match status" value="3"/>
</dbReference>
<evidence type="ECO:0000313" key="10">
    <source>
        <dbReference type="EMBL" id="SLM49087.1"/>
    </source>
</evidence>
<evidence type="ECO:0000256" key="4">
    <source>
        <dbReference type="ARBA" id="ARBA00022679"/>
    </source>
</evidence>
<dbReference type="InterPro" id="IPR035965">
    <property type="entry name" value="PAS-like_dom_sf"/>
</dbReference>
<reference evidence="10 11" key="1">
    <citation type="submission" date="2017-03" db="EMBL/GenBank/DDBJ databases">
        <authorList>
            <person name="Afonso C.L."/>
            <person name="Miller P.J."/>
            <person name="Scott M.A."/>
            <person name="Spackman E."/>
            <person name="Goraichik I."/>
            <person name="Dimitrov K.M."/>
            <person name="Suarez D.L."/>
            <person name="Swayne D.E."/>
        </authorList>
    </citation>
    <scope>NUCLEOTIDE SEQUENCE [LARGE SCALE GENOMIC DNA]</scope>
    <source>
        <strain evidence="10">Genome sequencing of Nitrospira japonica strain NJ11</strain>
    </source>
</reference>
<dbReference type="SMART" id="SM00448">
    <property type="entry name" value="REC"/>
    <property type="match status" value="1"/>
</dbReference>
<dbReference type="Pfam" id="PF08447">
    <property type="entry name" value="PAS_3"/>
    <property type="match status" value="2"/>
</dbReference>
<dbReference type="SUPFAM" id="SSF55785">
    <property type="entry name" value="PYP-like sensor domain (PAS domain)"/>
    <property type="match status" value="5"/>
</dbReference>
<keyword evidence="3 6" id="KW-0597">Phosphoprotein</keyword>
<evidence type="ECO:0000259" key="7">
    <source>
        <dbReference type="PROSITE" id="PS50110"/>
    </source>
</evidence>
<evidence type="ECO:0000256" key="3">
    <source>
        <dbReference type="ARBA" id="ARBA00022553"/>
    </source>
</evidence>
<dbReference type="AlphaFoldDB" id="A0A1W1I7U7"/>
<proteinExistence type="predicted"/>
<dbReference type="SMART" id="SM00091">
    <property type="entry name" value="PAS"/>
    <property type="match status" value="5"/>
</dbReference>
<dbReference type="InterPro" id="IPR052162">
    <property type="entry name" value="Sensor_kinase/Photoreceptor"/>
</dbReference>
<feature type="domain" description="PAC" evidence="9">
    <location>
        <begin position="609"/>
        <end position="660"/>
    </location>
</feature>
<feature type="domain" description="PAC" evidence="9">
    <location>
        <begin position="483"/>
        <end position="535"/>
    </location>
</feature>
<dbReference type="GO" id="GO:0000160">
    <property type="term" value="P:phosphorelay signal transduction system"/>
    <property type="evidence" value="ECO:0007669"/>
    <property type="project" value="InterPro"/>
</dbReference>
<dbReference type="EC" id="2.7.13.3" evidence="2"/>
<dbReference type="STRING" id="1325564.NSJP_2920"/>
<keyword evidence="4" id="KW-0808">Transferase</keyword>